<feature type="domain" description="Recombinase" evidence="3">
    <location>
        <begin position="176"/>
        <end position="323"/>
    </location>
</feature>
<evidence type="ECO:0000259" key="3">
    <source>
        <dbReference type="PROSITE" id="PS51737"/>
    </source>
</evidence>
<evidence type="ECO:0000259" key="2">
    <source>
        <dbReference type="PROSITE" id="PS51736"/>
    </source>
</evidence>
<dbReference type="PROSITE" id="PS51737">
    <property type="entry name" value="RECOMBINASE_DNA_BIND"/>
    <property type="match status" value="1"/>
</dbReference>
<accession>D6TK65</accession>
<reference evidence="4 5" key="1">
    <citation type="journal article" date="2011" name="Stand. Genomic Sci.">
        <title>Non-contiguous finished genome sequence and contextual data of the filamentous soil bacterium Ktedonobacter racemifer type strain (SOSP1-21).</title>
        <authorList>
            <person name="Chang Y.J."/>
            <person name="Land M."/>
            <person name="Hauser L."/>
            <person name="Chertkov O."/>
            <person name="Del Rio T.G."/>
            <person name="Nolan M."/>
            <person name="Copeland A."/>
            <person name="Tice H."/>
            <person name="Cheng J.F."/>
            <person name="Lucas S."/>
            <person name="Han C."/>
            <person name="Goodwin L."/>
            <person name="Pitluck S."/>
            <person name="Ivanova N."/>
            <person name="Ovchinikova G."/>
            <person name="Pati A."/>
            <person name="Chen A."/>
            <person name="Palaniappan K."/>
            <person name="Mavromatis K."/>
            <person name="Liolios K."/>
            <person name="Brettin T."/>
            <person name="Fiebig A."/>
            <person name="Rohde M."/>
            <person name="Abt B."/>
            <person name="Goker M."/>
            <person name="Detter J.C."/>
            <person name="Woyke T."/>
            <person name="Bristow J."/>
            <person name="Eisen J.A."/>
            <person name="Markowitz V."/>
            <person name="Hugenholtz P."/>
            <person name="Kyrpides N.C."/>
            <person name="Klenk H.P."/>
            <person name="Lapidus A."/>
        </authorList>
    </citation>
    <scope>NUCLEOTIDE SEQUENCE [LARGE SCALE GENOMIC DNA]</scope>
    <source>
        <strain evidence="5">DSM 44963</strain>
    </source>
</reference>
<dbReference type="InterPro" id="IPR006119">
    <property type="entry name" value="Resolv_N"/>
</dbReference>
<dbReference type="PANTHER" id="PTHR30461">
    <property type="entry name" value="DNA-INVERTASE FROM LAMBDOID PROPHAGE"/>
    <property type="match status" value="1"/>
</dbReference>
<dbReference type="GO" id="GO:0003677">
    <property type="term" value="F:DNA binding"/>
    <property type="evidence" value="ECO:0007669"/>
    <property type="project" value="InterPro"/>
</dbReference>
<evidence type="ECO:0000313" key="4">
    <source>
        <dbReference type="EMBL" id="EFH86165.1"/>
    </source>
</evidence>
<dbReference type="InParanoid" id="D6TK65"/>
<feature type="domain" description="Resolvase/invertase-type recombinase catalytic" evidence="2">
    <location>
        <begin position="18"/>
        <end position="169"/>
    </location>
</feature>
<sequence>MFSRPSSPKIRPDHLDRLAVIYVRQSTSLQVREHRGSTTRQYDLVKRAQDLGWTPASIQVVDQDQGQSGSSSLGRDGFQWLVAEVGLGHVGAVLSLEVSRLARSCSDWYRLLEICALSETLVIDEEGIYDPGAHNDRLLLGFKGTMSEAELHWLHQRLQGGKVAKAEQGQLRFRLPLGLVYDPVGNIVLDPDEAVQEAVRLVFALFEHYHSALAVVSALAEQHLRFPTRWWGGKQAGELIWGRLTHERVLNILHCPLYAGAYVYGRTQFRRRALPGEEPRIKGRTRRIKQEDWPIVLLDAHPGYISWEQFLHHQRQLDENRTWRAEEHPGAIREGPSLLQGIVLCGSCGRRMTIRYQRNGSLLMYECHQIHSQLAGKTCQTMRGDRIDQAVVQCFLQAIEPAHLEVALSALDQVEAQARQVEQQWQRQIERAQYEADLARRRYRAVDPDNRLVARSLEREWNEKLGEVEKLEREYAMQPKHAVLSLTASQREQIRRLAQDLPAIWHAPTTTFAQRKQLLRWLIKDVTLSKRGNVIDVAIRWQTEALTRLAILRHKKSWEERQTSQEVVARVRELSPPHTNAQIAAKLNEEGERAGMGGSFTTSKIEWIRYAYHIPTGCPERPRAAPTGQRGDGRYSARAAAELLNVDVSTIAEWCKTGRLESVRSTPLGPRWVTLTPEIISALRKPIKRKWKRHQAQRGKQPVVK</sequence>
<dbReference type="Pfam" id="PF13408">
    <property type="entry name" value="Zn_ribbon_recom"/>
    <property type="match status" value="1"/>
</dbReference>
<dbReference type="eggNOG" id="COG1961">
    <property type="taxonomic scope" value="Bacteria"/>
</dbReference>
<dbReference type="Pfam" id="PF00239">
    <property type="entry name" value="Resolvase"/>
    <property type="match status" value="1"/>
</dbReference>
<dbReference type="STRING" id="485913.Krac_7449"/>
<protein>
    <submittedName>
        <fullName evidence="4">Resolvase domain protein</fullName>
    </submittedName>
</protein>
<evidence type="ECO:0000313" key="5">
    <source>
        <dbReference type="Proteomes" id="UP000004508"/>
    </source>
</evidence>
<dbReference type="Gene3D" id="3.40.50.1390">
    <property type="entry name" value="Resolvase, N-terminal catalytic domain"/>
    <property type="match status" value="1"/>
</dbReference>
<dbReference type="PROSITE" id="PS51736">
    <property type="entry name" value="RECOMBINASES_3"/>
    <property type="match status" value="1"/>
</dbReference>
<dbReference type="InterPro" id="IPR036162">
    <property type="entry name" value="Resolvase-like_N_sf"/>
</dbReference>
<comment type="caution">
    <text evidence="4">The sequence shown here is derived from an EMBL/GenBank/DDBJ whole genome shotgun (WGS) entry which is preliminary data.</text>
</comment>
<dbReference type="InterPro" id="IPR025827">
    <property type="entry name" value="Zn_ribbon_recom_dom"/>
</dbReference>
<organism evidence="4 5">
    <name type="scientific">Ktedonobacter racemifer DSM 44963</name>
    <dbReference type="NCBI Taxonomy" id="485913"/>
    <lineage>
        <taxon>Bacteria</taxon>
        <taxon>Bacillati</taxon>
        <taxon>Chloroflexota</taxon>
        <taxon>Ktedonobacteria</taxon>
        <taxon>Ktedonobacterales</taxon>
        <taxon>Ktedonobacteraceae</taxon>
        <taxon>Ktedonobacter</taxon>
    </lineage>
</organism>
<dbReference type="SUPFAM" id="SSF53041">
    <property type="entry name" value="Resolvase-like"/>
    <property type="match status" value="1"/>
</dbReference>
<dbReference type="CDD" id="cd00338">
    <property type="entry name" value="Ser_Recombinase"/>
    <property type="match status" value="1"/>
</dbReference>
<dbReference type="Pfam" id="PF07508">
    <property type="entry name" value="Recombinase"/>
    <property type="match status" value="1"/>
</dbReference>
<gene>
    <name evidence="4" type="ORF">Krac_7449</name>
</gene>
<dbReference type="Proteomes" id="UP000004508">
    <property type="component" value="Unassembled WGS sequence"/>
</dbReference>
<dbReference type="Gene3D" id="3.90.1750.20">
    <property type="entry name" value="Putative Large Serine Recombinase, Chain B, Domain 2"/>
    <property type="match status" value="1"/>
</dbReference>
<dbReference type="OrthoDB" id="244546at2"/>
<dbReference type="InterPro" id="IPR038109">
    <property type="entry name" value="DNA_bind_recomb_sf"/>
</dbReference>
<keyword evidence="5" id="KW-1185">Reference proteome</keyword>
<feature type="coiled-coil region" evidence="1">
    <location>
        <begin position="404"/>
        <end position="474"/>
    </location>
</feature>
<dbReference type="InterPro" id="IPR050639">
    <property type="entry name" value="SSR_resolvase"/>
</dbReference>
<dbReference type="PANTHER" id="PTHR30461:SF23">
    <property type="entry name" value="DNA RECOMBINASE-RELATED"/>
    <property type="match status" value="1"/>
</dbReference>
<dbReference type="AlphaFoldDB" id="D6TK65"/>
<dbReference type="RefSeq" id="WP_007910233.1">
    <property type="nucleotide sequence ID" value="NZ_ADVG01000002.1"/>
</dbReference>
<dbReference type="InterPro" id="IPR011109">
    <property type="entry name" value="DNA_bind_recombinase_dom"/>
</dbReference>
<dbReference type="GO" id="GO:0000150">
    <property type="term" value="F:DNA strand exchange activity"/>
    <property type="evidence" value="ECO:0007669"/>
    <property type="project" value="InterPro"/>
</dbReference>
<name>D6TK65_KTERA</name>
<dbReference type="SMART" id="SM00857">
    <property type="entry name" value="Resolvase"/>
    <property type="match status" value="1"/>
</dbReference>
<evidence type="ECO:0000256" key="1">
    <source>
        <dbReference type="SAM" id="Coils"/>
    </source>
</evidence>
<proteinExistence type="predicted"/>
<dbReference type="EMBL" id="ADVG01000002">
    <property type="protein sequence ID" value="EFH86165.1"/>
    <property type="molecule type" value="Genomic_DNA"/>
</dbReference>
<keyword evidence="1" id="KW-0175">Coiled coil</keyword>